<comment type="caution">
    <text evidence="1">The sequence shown here is derived from an EMBL/GenBank/DDBJ whole genome shotgun (WGS) entry which is preliminary data.</text>
</comment>
<name>A0AAD6UL68_9AGAR</name>
<keyword evidence="2" id="KW-1185">Reference proteome</keyword>
<evidence type="ECO:0000313" key="1">
    <source>
        <dbReference type="EMBL" id="KAJ7189965.1"/>
    </source>
</evidence>
<dbReference type="EMBL" id="JARJCW010000161">
    <property type="protein sequence ID" value="KAJ7189965.1"/>
    <property type="molecule type" value="Genomic_DNA"/>
</dbReference>
<dbReference type="Proteomes" id="UP001219525">
    <property type="component" value="Unassembled WGS sequence"/>
</dbReference>
<proteinExistence type="predicted"/>
<accession>A0AAD6UL68</accession>
<reference evidence="1" key="1">
    <citation type="submission" date="2023-03" db="EMBL/GenBank/DDBJ databases">
        <title>Massive genome expansion in bonnet fungi (Mycena s.s.) driven by repeated elements and novel gene families across ecological guilds.</title>
        <authorList>
            <consortium name="Lawrence Berkeley National Laboratory"/>
            <person name="Harder C.B."/>
            <person name="Miyauchi S."/>
            <person name="Viragh M."/>
            <person name="Kuo A."/>
            <person name="Thoen E."/>
            <person name="Andreopoulos B."/>
            <person name="Lu D."/>
            <person name="Skrede I."/>
            <person name="Drula E."/>
            <person name="Henrissat B."/>
            <person name="Morin E."/>
            <person name="Kohler A."/>
            <person name="Barry K."/>
            <person name="LaButti K."/>
            <person name="Morin E."/>
            <person name="Salamov A."/>
            <person name="Lipzen A."/>
            <person name="Mereny Z."/>
            <person name="Hegedus B."/>
            <person name="Baldrian P."/>
            <person name="Stursova M."/>
            <person name="Weitz H."/>
            <person name="Taylor A."/>
            <person name="Grigoriev I.V."/>
            <person name="Nagy L.G."/>
            <person name="Martin F."/>
            <person name="Kauserud H."/>
        </authorList>
    </citation>
    <scope>NUCLEOTIDE SEQUENCE</scope>
    <source>
        <strain evidence="1">9144</strain>
    </source>
</reference>
<sequence length="251" mass="28374">MYSKPRYGGLYLYYLQWPQNIIFSGQSKQHWVVVASAAPCRFAEAASLEWTTVGKATSGYCTHNFVGGNGSARGGTFEDDEVISGMDKMRLIRYICEEIRLLVKPRMIAAAKPIKNSHRQEYSFGTLILGTKQRDCNQRPAGPSTVQYDDAQGIPPNDSDSDDCDSMAAMNPVNNTWHVERAGDLQARAGGMREEDRMYSQGPVYVDRLRDTASDRHLCERRPSHEAEPVDREVFKRGEEYVHMAQDRILK</sequence>
<dbReference type="AlphaFoldDB" id="A0AAD6UL68"/>
<organism evidence="1 2">
    <name type="scientific">Mycena pura</name>
    <dbReference type="NCBI Taxonomy" id="153505"/>
    <lineage>
        <taxon>Eukaryota</taxon>
        <taxon>Fungi</taxon>
        <taxon>Dikarya</taxon>
        <taxon>Basidiomycota</taxon>
        <taxon>Agaricomycotina</taxon>
        <taxon>Agaricomycetes</taxon>
        <taxon>Agaricomycetidae</taxon>
        <taxon>Agaricales</taxon>
        <taxon>Marasmiineae</taxon>
        <taxon>Mycenaceae</taxon>
        <taxon>Mycena</taxon>
    </lineage>
</organism>
<protein>
    <submittedName>
        <fullName evidence="1">Uncharacterized protein</fullName>
    </submittedName>
</protein>
<evidence type="ECO:0000313" key="2">
    <source>
        <dbReference type="Proteomes" id="UP001219525"/>
    </source>
</evidence>
<gene>
    <name evidence="1" type="ORF">GGX14DRAFT_408417</name>
</gene>